<dbReference type="AlphaFoldDB" id="A0AAJ1MLZ9"/>
<protein>
    <submittedName>
        <fullName evidence="7">Na+/H+ antiporter NhaC family protein</fullName>
    </submittedName>
</protein>
<feature type="transmembrane region" description="Helical" evidence="6">
    <location>
        <begin position="95"/>
        <end position="115"/>
    </location>
</feature>
<dbReference type="PANTHER" id="PTHR43652">
    <property type="entry name" value="BASIC AMINO ACID ANTIPORTER YFCC-RELATED"/>
    <property type="match status" value="1"/>
</dbReference>
<dbReference type="EMBL" id="JAQQAL010000049">
    <property type="protein sequence ID" value="MDC7228466.1"/>
    <property type="molecule type" value="Genomic_DNA"/>
</dbReference>
<dbReference type="InterPro" id="IPR051679">
    <property type="entry name" value="DASS-Related_Transporters"/>
</dbReference>
<comment type="caution">
    <text evidence="7">The sequence shown here is derived from an EMBL/GenBank/DDBJ whole genome shotgun (WGS) entry which is preliminary data.</text>
</comment>
<feature type="transmembrane region" description="Helical" evidence="6">
    <location>
        <begin position="475"/>
        <end position="493"/>
    </location>
</feature>
<dbReference type="PANTHER" id="PTHR43652:SF2">
    <property type="entry name" value="BASIC AMINO ACID ANTIPORTER YFCC-RELATED"/>
    <property type="match status" value="1"/>
</dbReference>
<evidence type="ECO:0000313" key="8">
    <source>
        <dbReference type="Proteomes" id="UP001221217"/>
    </source>
</evidence>
<evidence type="ECO:0000256" key="3">
    <source>
        <dbReference type="ARBA" id="ARBA00022692"/>
    </source>
</evidence>
<keyword evidence="2" id="KW-1003">Cell membrane</keyword>
<evidence type="ECO:0000256" key="1">
    <source>
        <dbReference type="ARBA" id="ARBA00004651"/>
    </source>
</evidence>
<feature type="transmembrane region" description="Helical" evidence="6">
    <location>
        <begin position="159"/>
        <end position="178"/>
    </location>
</feature>
<feature type="transmembrane region" description="Helical" evidence="6">
    <location>
        <begin position="217"/>
        <end position="235"/>
    </location>
</feature>
<feature type="transmembrane region" description="Helical" evidence="6">
    <location>
        <begin position="308"/>
        <end position="327"/>
    </location>
</feature>
<keyword evidence="5 6" id="KW-0472">Membrane</keyword>
<feature type="transmembrane region" description="Helical" evidence="6">
    <location>
        <begin position="25"/>
        <end position="47"/>
    </location>
</feature>
<accession>A0AAJ1MLZ9</accession>
<feature type="transmembrane region" description="Helical" evidence="6">
    <location>
        <begin position="185"/>
        <end position="205"/>
    </location>
</feature>
<comment type="subcellular location">
    <subcellularLocation>
        <location evidence="1">Cell membrane</location>
        <topology evidence="1">Multi-pass membrane protein</topology>
    </subcellularLocation>
</comment>
<keyword evidence="4 6" id="KW-1133">Transmembrane helix</keyword>
<organism evidence="7 8">
    <name type="scientific">Candidatus Thalassospirochaeta sargassi</name>
    <dbReference type="NCBI Taxonomy" id="3119039"/>
    <lineage>
        <taxon>Bacteria</taxon>
        <taxon>Pseudomonadati</taxon>
        <taxon>Spirochaetota</taxon>
        <taxon>Spirochaetia</taxon>
        <taxon>Spirochaetales</taxon>
        <taxon>Spirochaetaceae</taxon>
        <taxon>Candidatus Thalassospirochaeta</taxon>
    </lineage>
</organism>
<keyword evidence="3 6" id="KW-0812">Transmembrane</keyword>
<evidence type="ECO:0000313" key="7">
    <source>
        <dbReference type="EMBL" id="MDC7228466.1"/>
    </source>
</evidence>
<dbReference type="InterPro" id="IPR018385">
    <property type="entry name" value="C4_dicarb_anaerob_car-like"/>
</dbReference>
<dbReference type="Pfam" id="PF03606">
    <property type="entry name" value="DcuC"/>
    <property type="match status" value="1"/>
</dbReference>
<feature type="transmembrane region" description="Helical" evidence="6">
    <location>
        <begin position="136"/>
        <end position="153"/>
    </location>
</feature>
<dbReference type="GO" id="GO:0005886">
    <property type="term" value="C:plasma membrane"/>
    <property type="evidence" value="ECO:0007669"/>
    <property type="project" value="UniProtKB-SubCell"/>
</dbReference>
<feature type="transmembrane region" description="Helical" evidence="6">
    <location>
        <begin position="339"/>
        <end position="363"/>
    </location>
</feature>
<sequence>MPDEEIIREINMSENKSSMKIGKNAFLGAAGIILVLMVVSGILTLILPSGEYERVEVEGRTMIVADSYTEVEKPDYPVWRWFTAPLEVLGAPGNIAVITIILFIVFVSGSIAILEGAGVMKDLVAKLVSRFKTRKYLLMAIMLFMFMFLSSFLGIYEGLVPMIIFIVPLAYSLGWDSLTGLGISLLPLAFGFAAAVTNPFTVAIAQGIAELPLFSGSWLRIIFFVVVYVILYFFVSRYAKKIDANPERSLVYTEDQARKALQNPEESSEILEASHPGMKNALIWFACCMGIAITFVILTSIIPAISDLSFPLMGLMFFIGGIGAGNFARLSGREIAKSFVNGITGMIPGIVLILMAYSVKHIIDRGMITDTILNAAAGWIESAPTLGAAFLIYLITLIMNFFIGSASAKAFLMMPILTPLADLVGITRQTAVLAFDFGDGFSNMLFPSNALLLIALGFTVVSYPRWFRWTFPLQIIMLAVTSLFLVFAVFIEFGPF</sequence>
<proteinExistence type="predicted"/>
<name>A0AAJ1MLZ9_9SPIO</name>
<feature type="transmembrane region" description="Helical" evidence="6">
    <location>
        <begin position="383"/>
        <end position="403"/>
    </location>
</feature>
<feature type="transmembrane region" description="Helical" evidence="6">
    <location>
        <begin position="281"/>
        <end position="302"/>
    </location>
</feature>
<evidence type="ECO:0000256" key="2">
    <source>
        <dbReference type="ARBA" id="ARBA00022475"/>
    </source>
</evidence>
<evidence type="ECO:0000256" key="4">
    <source>
        <dbReference type="ARBA" id="ARBA00022989"/>
    </source>
</evidence>
<evidence type="ECO:0000256" key="6">
    <source>
        <dbReference type="SAM" id="Phobius"/>
    </source>
</evidence>
<reference evidence="7 8" key="1">
    <citation type="submission" date="2022-12" db="EMBL/GenBank/DDBJ databases">
        <title>Metagenome assembled genome from gulf of manar.</title>
        <authorList>
            <person name="Kohli P."/>
            <person name="Pk S."/>
            <person name="Venkata Ramana C."/>
            <person name="Sasikala C."/>
        </authorList>
    </citation>
    <scope>NUCLEOTIDE SEQUENCE [LARGE SCALE GENOMIC DNA]</scope>
    <source>
        <strain evidence="7">JB008</strain>
    </source>
</reference>
<evidence type="ECO:0000256" key="5">
    <source>
        <dbReference type="ARBA" id="ARBA00023136"/>
    </source>
</evidence>
<dbReference type="Proteomes" id="UP001221217">
    <property type="component" value="Unassembled WGS sequence"/>
</dbReference>
<gene>
    <name evidence="7" type="ORF">PQJ61_17020</name>
</gene>
<feature type="transmembrane region" description="Helical" evidence="6">
    <location>
        <begin position="444"/>
        <end position="463"/>
    </location>
</feature>